<comment type="similarity">
    <text evidence="2 9">Belongs to the actin family.</text>
</comment>
<gene>
    <name evidence="10" type="ORF">X943_000980</name>
</gene>
<dbReference type="PRINTS" id="PR00190">
    <property type="entry name" value="ACTIN"/>
</dbReference>
<accession>A0AAD9GFA6</accession>
<dbReference type="FunFam" id="3.30.420.40:FF:000148">
    <property type="entry name" value="Actin, alpha skeletal muscle"/>
    <property type="match status" value="1"/>
</dbReference>
<dbReference type="InterPro" id="IPR004001">
    <property type="entry name" value="Actin_CS"/>
</dbReference>
<evidence type="ECO:0000256" key="7">
    <source>
        <dbReference type="ARBA" id="ARBA00023212"/>
    </source>
</evidence>
<evidence type="ECO:0000256" key="2">
    <source>
        <dbReference type="ARBA" id="ARBA00006752"/>
    </source>
</evidence>
<evidence type="ECO:0000313" key="11">
    <source>
        <dbReference type="Proteomes" id="UP001195914"/>
    </source>
</evidence>
<protein>
    <submittedName>
        <fullName evidence="10">Actin family protein</fullName>
    </submittedName>
</protein>
<comment type="subcellular location">
    <subcellularLocation>
        <location evidence="1">Cytoplasm</location>
        <location evidence="1">Cytoskeleton</location>
    </subcellularLocation>
</comment>
<dbReference type="Pfam" id="PF00022">
    <property type="entry name" value="Actin"/>
    <property type="match status" value="1"/>
</dbReference>
<dbReference type="SUPFAM" id="SSF53067">
    <property type="entry name" value="Actin-like ATPase domain"/>
    <property type="match status" value="2"/>
</dbReference>
<comment type="catalytic activity">
    <reaction evidence="8">
        <text>ATP + H2O = ADP + phosphate + H(+)</text>
        <dbReference type="Rhea" id="RHEA:13065"/>
        <dbReference type="ChEBI" id="CHEBI:15377"/>
        <dbReference type="ChEBI" id="CHEBI:15378"/>
        <dbReference type="ChEBI" id="CHEBI:30616"/>
        <dbReference type="ChEBI" id="CHEBI:43474"/>
        <dbReference type="ChEBI" id="CHEBI:456216"/>
    </reaction>
</comment>
<dbReference type="InterPro" id="IPR043129">
    <property type="entry name" value="ATPase_NBD"/>
</dbReference>
<evidence type="ECO:0000313" key="10">
    <source>
        <dbReference type="EMBL" id="KAK1937322.1"/>
    </source>
</evidence>
<dbReference type="SMART" id="SM00268">
    <property type="entry name" value="ACTIN"/>
    <property type="match status" value="1"/>
</dbReference>
<comment type="caution">
    <text evidence="10">The sequence shown here is derived from an EMBL/GenBank/DDBJ whole genome shotgun (WGS) entry which is preliminary data.</text>
</comment>
<dbReference type="AlphaFoldDB" id="A0AAD9GFA6"/>
<dbReference type="Gene3D" id="3.30.420.40">
    <property type="match status" value="2"/>
</dbReference>
<evidence type="ECO:0000256" key="5">
    <source>
        <dbReference type="ARBA" id="ARBA00022801"/>
    </source>
</evidence>
<keyword evidence="3" id="KW-0963">Cytoplasm</keyword>
<keyword evidence="7" id="KW-0206">Cytoskeleton</keyword>
<dbReference type="InterPro" id="IPR004000">
    <property type="entry name" value="Actin"/>
</dbReference>
<dbReference type="EMBL" id="JAHBMH010000033">
    <property type="protein sequence ID" value="KAK1937322.1"/>
    <property type="molecule type" value="Genomic_DNA"/>
</dbReference>
<dbReference type="PANTHER" id="PTHR11937">
    <property type="entry name" value="ACTIN"/>
    <property type="match status" value="1"/>
</dbReference>
<name>A0AAD9GFA6_BABDI</name>
<evidence type="ECO:0000256" key="4">
    <source>
        <dbReference type="ARBA" id="ARBA00022741"/>
    </source>
</evidence>
<evidence type="ECO:0000256" key="6">
    <source>
        <dbReference type="ARBA" id="ARBA00022840"/>
    </source>
</evidence>
<keyword evidence="6" id="KW-0067">ATP-binding</keyword>
<dbReference type="Proteomes" id="UP001195914">
    <property type="component" value="Unassembled WGS sequence"/>
</dbReference>
<reference evidence="10" key="1">
    <citation type="journal article" date="2014" name="Nucleic Acids Res.">
        <title>The evolutionary dynamics of variant antigen genes in Babesia reveal a history of genomic innovation underlying host-parasite interaction.</title>
        <authorList>
            <person name="Jackson A.P."/>
            <person name="Otto T.D."/>
            <person name="Darby A."/>
            <person name="Ramaprasad A."/>
            <person name="Xia D."/>
            <person name="Echaide I.E."/>
            <person name="Farber M."/>
            <person name="Gahlot S."/>
            <person name="Gamble J."/>
            <person name="Gupta D."/>
            <person name="Gupta Y."/>
            <person name="Jackson L."/>
            <person name="Malandrin L."/>
            <person name="Malas T.B."/>
            <person name="Moussa E."/>
            <person name="Nair M."/>
            <person name="Reid A.J."/>
            <person name="Sanders M."/>
            <person name="Sharma J."/>
            <person name="Tracey A."/>
            <person name="Quail M.A."/>
            <person name="Weir W."/>
            <person name="Wastling J.M."/>
            <person name="Hall N."/>
            <person name="Willadsen P."/>
            <person name="Lingelbach K."/>
            <person name="Shiels B."/>
            <person name="Tait A."/>
            <person name="Berriman M."/>
            <person name="Allred D.R."/>
            <person name="Pain A."/>
        </authorList>
    </citation>
    <scope>NUCLEOTIDE SEQUENCE</scope>
    <source>
        <strain evidence="10">1802A</strain>
    </source>
</reference>
<keyword evidence="5" id="KW-0378">Hydrolase</keyword>
<dbReference type="GO" id="GO:0005524">
    <property type="term" value="F:ATP binding"/>
    <property type="evidence" value="ECO:0007669"/>
    <property type="project" value="UniProtKB-KW"/>
</dbReference>
<evidence type="ECO:0000256" key="1">
    <source>
        <dbReference type="ARBA" id="ARBA00004245"/>
    </source>
</evidence>
<organism evidence="10 11">
    <name type="scientific">Babesia divergens</name>
    <dbReference type="NCBI Taxonomy" id="32595"/>
    <lineage>
        <taxon>Eukaryota</taxon>
        <taxon>Sar</taxon>
        <taxon>Alveolata</taxon>
        <taxon>Apicomplexa</taxon>
        <taxon>Aconoidasida</taxon>
        <taxon>Piroplasmida</taxon>
        <taxon>Babesiidae</taxon>
        <taxon>Babesia</taxon>
    </lineage>
</organism>
<dbReference type="PROSITE" id="PS00432">
    <property type="entry name" value="ACTINS_2"/>
    <property type="match status" value="1"/>
</dbReference>
<dbReference type="FunFam" id="3.30.420.40:FF:000058">
    <property type="entry name" value="Putative actin-related protein 5"/>
    <property type="match status" value="1"/>
</dbReference>
<keyword evidence="4" id="KW-0547">Nucleotide-binding</keyword>
<evidence type="ECO:0000256" key="9">
    <source>
        <dbReference type="RuleBase" id="RU000487"/>
    </source>
</evidence>
<evidence type="ECO:0000256" key="8">
    <source>
        <dbReference type="ARBA" id="ARBA00049360"/>
    </source>
</evidence>
<proteinExistence type="inferred from homology"/>
<dbReference type="GO" id="GO:0016787">
    <property type="term" value="F:hydrolase activity"/>
    <property type="evidence" value="ECO:0007669"/>
    <property type="project" value="UniProtKB-KW"/>
</dbReference>
<keyword evidence="11" id="KW-1185">Reference proteome</keyword>
<reference evidence="10" key="2">
    <citation type="submission" date="2021-05" db="EMBL/GenBank/DDBJ databases">
        <authorList>
            <person name="Pain A."/>
        </authorList>
    </citation>
    <scope>NUCLEOTIDE SEQUENCE</scope>
    <source>
        <strain evidence="10">1802A</strain>
    </source>
</reference>
<dbReference type="Gene3D" id="3.90.640.10">
    <property type="entry name" value="Actin, Chain A, domain 4"/>
    <property type="match status" value="1"/>
</dbReference>
<sequence>MADEVLAVVIDTGSYKVKAGFSGADTPQVGFRSLVAYGEGEELVVGNNALKNLGNKSLMQPIQHGIVRNWGLAEKIWEHLYEKELKVKPNDYPVLLAEPPLNPKIHREKCCQLFFEAFMVPGMYMAATSLLSLYGSAKTCGMVLDIGQGVAHAVPISDGTIVPHAVRRVDVGGYDVTSQVMASIRGLNSDDPMAREIANEIKETCCYVALDYQETLQRAEKNPETCKKTFTLPDGFNLALSKECFQCPEIIFSPEVGGRSAPHLTDVMYHSIRNCEPELHRTMFSNILISGGSSLFRGFPERCEKELKGLINGNSPVKIVSNPKNRDTNVWLGGSIVASLSSFQQMWVTKADYEESGPTVIHRKCF</sequence>
<evidence type="ECO:0000256" key="3">
    <source>
        <dbReference type="ARBA" id="ARBA00022490"/>
    </source>
</evidence>
<dbReference type="GO" id="GO:0005856">
    <property type="term" value="C:cytoskeleton"/>
    <property type="evidence" value="ECO:0007669"/>
    <property type="project" value="UniProtKB-SubCell"/>
</dbReference>